<proteinExistence type="predicted"/>
<protein>
    <submittedName>
        <fullName evidence="3">Inositol-tetrakisphosphate 1-kinase 3-like</fullName>
    </submittedName>
</protein>
<reference evidence="2" key="1">
    <citation type="journal article" date="2020" name="Nat. Genet.">
        <title>Genomic diversifications of five Gossypium allopolyploid species and their impact on cotton improvement.</title>
        <authorList>
            <person name="Chen Z.J."/>
            <person name="Sreedasyam A."/>
            <person name="Ando A."/>
            <person name="Song Q."/>
            <person name="De Santiago L.M."/>
            <person name="Hulse-Kemp A.M."/>
            <person name="Ding M."/>
            <person name="Ye W."/>
            <person name="Kirkbride R.C."/>
            <person name="Jenkins J."/>
            <person name="Plott C."/>
            <person name="Lovell J."/>
            <person name="Lin Y.M."/>
            <person name="Vaughn R."/>
            <person name="Liu B."/>
            <person name="Simpson S."/>
            <person name="Scheffler B.E."/>
            <person name="Wen L."/>
            <person name="Saski C.A."/>
            <person name="Grover C.E."/>
            <person name="Hu G."/>
            <person name="Conover J.L."/>
            <person name="Carlson J.W."/>
            <person name="Shu S."/>
            <person name="Boston L.B."/>
            <person name="Williams M."/>
            <person name="Peterson D.G."/>
            <person name="McGee K."/>
            <person name="Jones D.C."/>
            <person name="Wendel J.F."/>
            <person name="Stelly D.M."/>
            <person name="Grimwood J."/>
            <person name="Schmutz J."/>
        </authorList>
    </citation>
    <scope>NUCLEOTIDE SEQUENCE [LARGE SCALE GENOMIC DNA]</scope>
    <source>
        <strain evidence="2">cv. TM-1</strain>
    </source>
</reference>
<gene>
    <name evidence="3" type="primary">LOC121203285</name>
</gene>
<dbReference type="Pfam" id="PF17927">
    <property type="entry name" value="Ins134_P3_kin_N"/>
    <property type="match status" value="1"/>
</dbReference>
<evidence type="ECO:0000313" key="3">
    <source>
        <dbReference type="RefSeq" id="XP_040968082.1"/>
    </source>
</evidence>
<dbReference type="InterPro" id="IPR041429">
    <property type="entry name" value="ITPK1_N"/>
</dbReference>
<evidence type="ECO:0000259" key="1">
    <source>
        <dbReference type="Pfam" id="PF17927"/>
    </source>
</evidence>
<sequence length="95" mass="10782">MSQCSIEVLPPQQQRNDVVVGYAFTSKKVKSFLRPKLQGLARNKGISFVPIDQSRSLSDQGPFDIVLHKTTGREWRQILEVGLGSRSYISISFWE</sequence>
<organism evidence="2 3">
    <name type="scientific">Gossypium hirsutum</name>
    <name type="common">Upland cotton</name>
    <name type="synonym">Gossypium mexicanum</name>
    <dbReference type="NCBI Taxonomy" id="3635"/>
    <lineage>
        <taxon>Eukaryota</taxon>
        <taxon>Viridiplantae</taxon>
        <taxon>Streptophyta</taxon>
        <taxon>Embryophyta</taxon>
        <taxon>Tracheophyta</taxon>
        <taxon>Spermatophyta</taxon>
        <taxon>Magnoliopsida</taxon>
        <taxon>eudicotyledons</taxon>
        <taxon>Gunneridae</taxon>
        <taxon>Pentapetalae</taxon>
        <taxon>rosids</taxon>
        <taxon>malvids</taxon>
        <taxon>Malvales</taxon>
        <taxon>Malvaceae</taxon>
        <taxon>Malvoideae</taxon>
        <taxon>Gossypium</taxon>
    </lineage>
</organism>
<reference evidence="3" key="2">
    <citation type="submission" date="2025-08" db="UniProtKB">
        <authorList>
            <consortium name="RefSeq"/>
        </authorList>
    </citation>
    <scope>IDENTIFICATION</scope>
</reference>
<dbReference type="PANTHER" id="PTHR14217">
    <property type="entry name" value="INOSITOL-TETRAKISPHOSPHATE 1-KINASE"/>
    <property type="match status" value="1"/>
</dbReference>
<dbReference type="PANTHER" id="PTHR14217:SF39">
    <property type="entry name" value="INOSITOL-TETRAKISPHOSPHATE 1-KINASE 3"/>
    <property type="match status" value="1"/>
</dbReference>
<dbReference type="Gene3D" id="3.40.50.11370">
    <property type="match status" value="1"/>
</dbReference>
<keyword evidence="2" id="KW-1185">Reference proteome</keyword>
<dbReference type="InterPro" id="IPR008656">
    <property type="entry name" value="Inositol_tetrakis-P_1-kinase"/>
</dbReference>
<accession>A0ABM3BM26</accession>
<dbReference type="RefSeq" id="XP_040968082.1">
    <property type="nucleotide sequence ID" value="XM_041112148.1"/>
</dbReference>
<name>A0ABM3BM26_GOSHI</name>
<evidence type="ECO:0000313" key="2">
    <source>
        <dbReference type="Proteomes" id="UP000818029"/>
    </source>
</evidence>
<dbReference type="GeneID" id="121203285"/>
<dbReference type="Proteomes" id="UP000818029">
    <property type="component" value="Chromosome A05"/>
</dbReference>
<feature type="domain" description="Inositol-tetrakisphosphate 1-kinase N-terminal" evidence="1">
    <location>
        <begin position="19"/>
        <end position="80"/>
    </location>
</feature>